<gene>
    <name evidence="1" type="ORF">JOQ06_011783</name>
</gene>
<organism evidence="1 2">
    <name type="scientific">Pogonophryne albipinna</name>
    <dbReference type="NCBI Taxonomy" id="1090488"/>
    <lineage>
        <taxon>Eukaryota</taxon>
        <taxon>Metazoa</taxon>
        <taxon>Chordata</taxon>
        <taxon>Craniata</taxon>
        <taxon>Vertebrata</taxon>
        <taxon>Euteleostomi</taxon>
        <taxon>Actinopterygii</taxon>
        <taxon>Neopterygii</taxon>
        <taxon>Teleostei</taxon>
        <taxon>Neoteleostei</taxon>
        <taxon>Acanthomorphata</taxon>
        <taxon>Eupercaria</taxon>
        <taxon>Perciformes</taxon>
        <taxon>Notothenioidei</taxon>
        <taxon>Pogonophryne</taxon>
    </lineage>
</organism>
<evidence type="ECO:0000313" key="1">
    <source>
        <dbReference type="EMBL" id="KAJ4941911.1"/>
    </source>
</evidence>
<evidence type="ECO:0000313" key="2">
    <source>
        <dbReference type="Proteomes" id="UP001219934"/>
    </source>
</evidence>
<feature type="non-terminal residue" evidence="1">
    <location>
        <position position="1"/>
    </location>
</feature>
<sequence length="79" mass="8445">ATTDTVPLVHPNLDLSPAGVSYPACSPLRGVGASGWCLEPFQLPTTGCHIYRSEACIAVISQHYAITQKAVRHQHPPPL</sequence>
<accession>A0AAD6BFQ2</accession>
<dbReference type="EMBL" id="JAPTMU010000006">
    <property type="protein sequence ID" value="KAJ4941911.1"/>
    <property type="molecule type" value="Genomic_DNA"/>
</dbReference>
<reference evidence="1" key="1">
    <citation type="submission" date="2022-11" db="EMBL/GenBank/DDBJ databases">
        <title>Chromosome-level genome of Pogonophryne albipinna.</title>
        <authorList>
            <person name="Jo E."/>
        </authorList>
    </citation>
    <scope>NUCLEOTIDE SEQUENCE</scope>
    <source>
        <strain evidence="1">SGF0006</strain>
        <tissue evidence="1">Muscle</tissue>
    </source>
</reference>
<dbReference type="AlphaFoldDB" id="A0AAD6BFQ2"/>
<dbReference type="Proteomes" id="UP001219934">
    <property type="component" value="Unassembled WGS sequence"/>
</dbReference>
<proteinExistence type="predicted"/>
<protein>
    <submittedName>
        <fullName evidence="1">Uncharacterized protein</fullName>
    </submittedName>
</protein>
<comment type="caution">
    <text evidence="1">The sequence shown here is derived from an EMBL/GenBank/DDBJ whole genome shotgun (WGS) entry which is preliminary data.</text>
</comment>
<feature type="non-terminal residue" evidence="1">
    <location>
        <position position="79"/>
    </location>
</feature>
<name>A0AAD6BFQ2_9TELE</name>
<keyword evidence="2" id="KW-1185">Reference proteome</keyword>